<dbReference type="NCBIfam" id="TIGR02734">
    <property type="entry name" value="crtI_fam"/>
    <property type="match status" value="1"/>
</dbReference>
<organism evidence="11 12">
    <name type="scientific">Paracoccus subflavus</name>
    <dbReference type="NCBI Taxonomy" id="2528244"/>
    <lineage>
        <taxon>Bacteria</taxon>
        <taxon>Pseudomonadati</taxon>
        <taxon>Pseudomonadota</taxon>
        <taxon>Alphaproteobacteria</taxon>
        <taxon>Rhodobacterales</taxon>
        <taxon>Paracoccaceae</taxon>
        <taxon>Paracoccus</taxon>
    </lineage>
</organism>
<dbReference type="InterPro" id="IPR036188">
    <property type="entry name" value="FAD/NAD-bd_sf"/>
</dbReference>
<keyword evidence="4" id="KW-0285">Flavoprotein</keyword>
<dbReference type="InterPro" id="IPR002937">
    <property type="entry name" value="Amino_oxidase"/>
</dbReference>
<name>A0A4Q9G1W1_9RHOB</name>
<dbReference type="InterPro" id="IPR014105">
    <property type="entry name" value="Carotenoid/retinoid_OxRdtase"/>
</dbReference>
<dbReference type="PROSITE" id="PS00982">
    <property type="entry name" value="PHYTOENE_DH"/>
    <property type="match status" value="1"/>
</dbReference>
<evidence type="ECO:0000256" key="2">
    <source>
        <dbReference type="ARBA" id="ARBA00004829"/>
    </source>
</evidence>
<gene>
    <name evidence="11" type="ORF">EYE42_05330</name>
</gene>
<dbReference type="Gene3D" id="3.50.50.60">
    <property type="entry name" value="FAD/NAD(P)-binding domain"/>
    <property type="match status" value="2"/>
</dbReference>
<keyword evidence="6" id="KW-0274">FAD</keyword>
<keyword evidence="12" id="KW-1185">Reference proteome</keyword>
<evidence type="ECO:0000256" key="6">
    <source>
        <dbReference type="ARBA" id="ARBA00022827"/>
    </source>
</evidence>
<keyword evidence="5 9" id="KW-0125">Carotenoid biosynthesis</keyword>
<evidence type="ECO:0000313" key="12">
    <source>
        <dbReference type="Proteomes" id="UP000293520"/>
    </source>
</evidence>
<dbReference type="PANTHER" id="PTHR43734:SF3">
    <property type="entry name" value="B-CAROTENE KETOLASE"/>
    <property type="match status" value="1"/>
</dbReference>
<evidence type="ECO:0000256" key="9">
    <source>
        <dbReference type="RuleBase" id="RU362075"/>
    </source>
</evidence>
<dbReference type="EMBL" id="SISK01000003">
    <property type="protein sequence ID" value="TBN41829.1"/>
    <property type="molecule type" value="Genomic_DNA"/>
</dbReference>
<dbReference type="GO" id="GO:0016627">
    <property type="term" value="F:oxidoreductase activity, acting on the CH-CH group of donors"/>
    <property type="evidence" value="ECO:0007669"/>
    <property type="project" value="UniProtKB-ARBA"/>
</dbReference>
<evidence type="ECO:0000256" key="3">
    <source>
        <dbReference type="ARBA" id="ARBA00006046"/>
    </source>
</evidence>
<accession>A0A4Q9G1W1</accession>
<evidence type="ECO:0000256" key="5">
    <source>
        <dbReference type="ARBA" id="ARBA00022746"/>
    </source>
</evidence>
<dbReference type="FunFam" id="3.50.50.60:FF:000378">
    <property type="entry name" value="Phytoene desaturase"/>
    <property type="match status" value="1"/>
</dbReference>
<dbReference type="SUPFAM" id="SSF51905">
    <property type="entry name" value="FAD/NAD(P)-binding domain"/>
    <property type="match status" value="1"/>
</dbReference>
<dbReference type="GO" id="GO:0016117">
    <property type="term" value="P:carotenoid biosynthetic process"/>
    <property type="evidence" value="ECO:0007669"/>
    <property type="project" value="UniProtKB-KW"/>
</dbReference>
<comment type="similarity">
    <text evidence="3 9">Belongs to the carotenoid/retinoid oxidoreductase family.</text>
</comment>
<evidence type="ECO:0000256" key="1">
    <source>
        <dbReference type="ARBA" id="ARBA00001974"/>
    </source>
</evidence>
<comment type="pathway">
    <text evidence="2 9">Carotenoid biosynthesis.</text>
</comment>
<protein>
    <recommendedName>
        <fullName evidence="8">Phytoene dehydrogenase</fullName>
    </recommendedName>
</protein>
<comment type="cofactor">
    <cofactor evidence="1">
        <name>FAD</name>
        <dbReference type="ChEBI" id="CHEBI:57692"/>
    </cofactor>
</comment>
<reference evidence="11 12" key="1">
    <citation type="submission" date="2019-02" db="EMBL/GenBank/DDBJ databases">
        <title>Paracoccus subflavus sp. nov., isolated from marine sediment of the Pacific Ocean.</title>
        <authorList>
            <person name="Zhang G."/>
        </authorList>
    </citation>
    <scope>NUCLEOTIDE SEQUENCE [LARGE SCALE GENOMIC DNA]</scope>
    <source>
        <strain evidence="11 12">GY0581</strain>
    </source>
</reference>
<dbReference type="Pfam" id="PF01593">
    <property type="entry name" value="Amino_oxidase"/>
    <property type="match status" value="1"/>
</dbReference>
<evidence type="ECO:0000313" key="11">
    <source>
        <dbReference type="EMBL" id="TBN41829.1"/>
    </source>
</evidence>
<evidence type="ECO:0000256" key="8">
    <source>
        <dbReference type="ARBA" id="ARBA00031986"/>
    </source>
</evidence>
<dbReference type="Proteomes" id="UP000293520">
    <property type="component" value="Unassembled WGS sequence"/>
</dbReference>
<dbReference type="OrthoDB" id="9774675at2"/>
<comment type="caution">
    <text evidence="11">The sequence shown here is derived from an EMBL/GenBank/DDBJ whole genome shotgun (WGS) entry which is preliminary data.</text>
</comment>
<feature type="domain" description="Amine oxidase" evidence="10">
    <location>
        <begin position="16"/>
        <end position="486"/>
    </location>
</feature>
<keyword evidence="7 9" id="KW-0560">Oxidoreductase</keyword>
<evidence type="ECO:0000259" key="10">
    <source>
        <dbReference type="Pfam" id="PF01593"/>
    </source>
</evidence>
<dbReference type="RefSeq" id="WP_130990287.1">
    <property type="nucleotide sequence ID" value="NZ_SISK01000003.1"/>
</dbReference>
<dbReference type="InterPro" id="IPR008150">
    <property type="entry name" value="Phytoene_DH_bac_CS"/>
</dbReference>
<dbReference type="PANTHER" id="PTHR43734">
    <property type="entry name" value="PHYTOENE DESATURASE"/>
    <property type="match status" value="1"/>
</dbReference>
<sequence length="491" mass="54300">MNMESGKTAAVIGAGLGGLALAIRLQSAGVRTVLWEKRDKPGGRAYVYQDEGFTFDAGPTVITDPECLRKLWRLSGRDMADDVTLLPVDPFYRLCWEDGTVFDYADDAEALARQIRAINPADVAGYDRFLAYSRDVYREGYEKLGAVPFLHFSDMIRAAPQLARLQAWRSVYSMVARHIRDERLRQAFSFHTLLVGGNPFSTSSIYALIHALERKGGVWFAKGGTGALVAGMVRLFTELGGQIRLNTPVERIESEGNRVTALHAGGERHPYDMVASNADVVHTYRALLGDKRGDRLASRRHSMSLFVIYFGLRGLRPELRHHMVLFGPRYKGLIDQIFSGPGLADDFSLYLHAPSVTDDSLAPEGCSAYYVLAPVPHLGTADPDWDRMAVAYRDRILDYLDARYIPGLRRDLVTVRHFSPLDFRSELNAHLGSAFSIEPILTQSAWFRPHNRDDRFGNLYVVGAGTHPGAGIPGVVGSAEATASLMLGNPA</sequence>
<evidence type="ECO:0000256" key="4">
    <source>
        <dbReference type="ARBA" id="ARBA00022630"/>
    </source>
</evidence>
<proteinExistence type="inferred from homology"/>
<evidence type="ECO:0000256" key="7">
    <source>
        <dbReference type="ARBA" id="ARBA00023002"/>
    </source>
</evidence>
<dbReference type="AlphaFoldDB" id="A0A4Q9G1W1"/>